<evidence type="ECO:0000313" key="3">
    <source>
        <dbReference type="EMBL" id="KIO21009.1"/>
    </source>
</evidence>
<dbReference type="Gene3D" id="3.80.10.10">
    <property type="entry name" value="Ribonuclease Inhibitor"/>
    <property type="match status" value="1"/>
</dbReference>
<feature type="region of interest" description="Disordered" evidence="1">
    <location>
        <begin position="161"/>
        <end position="181"/>
    </location>
</feature>
<organism evidence="3 4">
    <name type="scientific">Tulasnella calospora MUT 4182</name>
    <dbReference type="NCBI Taxonomy" id="1051891"/>
    <lineage>
        <taxon>Eukaryota</taxon>
        <taxon>Fungi</taxon>
        <taxon>Dikarya</taxon>
        <taxon>Basidiomycota</taxon>
        <taxon>Agaricomycotina</taxon>
        <taxon>Agaricomycetes</taxon>
        <taxon>Cantharellales</taxon>
        <taxon>Tulasnellaceae</taxon>
        <taxon>Tulasnella</taxon>
    </lineage>
</organism>
<accession>A0A0C3QA94</accession>
<protein>
    <recommendedName>
        <fullName evidence="2">F-box domain-containing protein</fullName>
    </recommendedName>
</protein>
<dbReference type="OrthoDB" id="3256884at2759"/>
<dbReference type="Pfam" id="PF12937">
    <property type="entry name" value="F-box-like"/>
    <property type="match status" value="1"/>
</dbReference>
<dbReference type="EMBL" id="KN823152">
    <property type="protein sequence ID" value="KIO21009.1"/>
    <property type="molecule type" value="Genomic_DNA"/>
</dbReference>
<feature type="domain" description="F-box" evidence="2">
    <location>
        <begin position="257"/>
        <end position="305"/>
    </location>
</feature>
<reference evidence="3 4" key="1">
    <citation type="submission" date="2014-04" db="EMBL/GenBank/DDBJ databases">
        <authorList>
            <consortium name="DOE Joint Genome Institute"/>
            <person name="Kuo A."/>
            <person name="Girlanda M."/>
            <person name="Perotto S."/>
            <person name="Kohler A."/>
            <person name="Nagy L.G."/>
            <person name="Floudas D."/>
            <person name="Copeland A."/>
            <person name="Barry K.W."/>
            <person name="Cichocki N."/>
            <person name="Veneault-Fourrey C."/>
            <person name="LaButti K."/>
            <person name="Lindquist E.A."/>
            <person name="Lipzen A."/>
            <person name="Lundell T."/>
            <person name="Morin E."/>
            <person name="Murat C."/>
            <person name="Sun H."/>
            <person name="Tunlid A."/>
            <person name="Henrissat B."/>
            <person name="Grigoriev I.V."/>
            <person name="Hibbett D.S."/>
            <person name="Martin F."/>
            <person name="Nordberg H.P."/>
            <person name="Cantor M.N."/>
            <person name="Hua S.X."/>
        </authorList>
    </citation>
    <scope>NUCLEOTIDE SEQUENCE [LARGE SCALE GENOMIC DNA]</scope>
    <source>
        <strain evidence="3 4">MUT 4182</strain>
    </source>
</reference>
<dbReference type="AlphaFoldDB" id="A0A0C3QA94"/>
<dbReference type="InterPro" id="IPR036047">
    <property type="entry name" value="F-box-like_dom_sf"/>
</dbReference>
<feature type="compositionally biased region" description="Basic and acidic residues" evidence="1">
    <location>
        <begin position="170"/>
        <end position="181"/>
    </location>
</feature>
<proteinExistence type="predicted"/>
<evidence type="ECO:0000256" key="1">
    <source>
        <dbReference type="SAM" id="MobiDB-lite"/>
    </source>
</evidence>
<evidence type="ECO:0000313" key="4">
    <source>
        <dbReference type="Proteomes" id="UP000054248"/>
    </source>
</evidence>
<evidence type="ECO:0000259" key="2">
    <source>
        <dbReference type="Pfam" id="PF12937"/>
    </source>
</evidence>
<dbReference type="HOGENOM" id="CLU_367691_0_0_1"/>
<dbReference type="InterPro" id="IPR001810">
    <property type="entry name" value="F-box_dom"/>
</dbReference>
<name>A0A0C3QA94_9AGAM</name>
<keyword evidence="4" id="KW-1185">Reference proteome</keyword>
<reference evidence="4" key="2">
    <citation type="submission" date="2015-01" db="EMBL/GenBank/DDBJ databases">
        <title>Evolutionary Origins and Diversification of the Mycorrhizal Mutualists.</title>
        <authorList>
            <consortium name="DOE Joint Genome Institute"/>
            <consortium name="Mycorrhizal Genomics Consortium"/>
            <person name="Kohler A."/>
            <person name="Kuo A."/>
            <person name="Nagy L.G."/>
            <person name="Floudas D."/>
            <person name="Copeland A."/>
            <person name="Barry K.W."/>
            <person name="Cichocki N."/>
            <person name="Veneault-Fourrey C."/>
            <person name="LaButti K."/>
            <person name="Lindquist E.A."/>
            <person name="Lipzen A."/>
            <person name="Lundell T."/>
            <person name="Morin E."/>
            <person name="Murat C."/>
            <person name="Riley R."/>
            <person name="Ohm R."/>
            <person name="Sun H."/>
            <person name="Tunlid A."/>
            <person name="Henrissat B."/>
            <person name="Grigoriev I.V."/>
            <person name="Hibbett D.S."/>
            <person name="Martin F."/>
        </authorList>
    </citation>
    <scope>NUCLEOTIDE SEQUENCE [LARGE SCALE GENOMIC DNA]</scope>
    <source>
        <strain evidence="4">MUT 4182</strain>
    </source>
</reference>
<dbReference type="SUPFAM" id="SSF81383">
    <property type="entry name" value="F-box domain"/>
    <property type="match status" value="1"/>
</dbReference>
<gene>
    <name evidence="3" type="ORF">M407DRAFT_219439</name>
</gene>
<sequence length="758" mass="84612">MKAKRPVAQLLDVSMRHLKPILISLTSGAQEYSVTISYDGLEIAIGGLRINLTSTNVTWLTLLYETLFEYEHDLIDMIPLLSRPTSGPSPIWLLPQLEVFETDLVRTEDDRIVDMIKARHAVLPESFPGLHGPPPKRLREIRLSLREDTSPTPSSIETFMSEGGSGRNGHPQDLHRAHHARDDTKMETTALSSSLYQARDISRGYLDATNIRFQSKLTRYLAIDCAFPPDLCPTVPQPFLIARALFKKNGYNMPVHDRIPREIFETILHLCVGFDTPVRDLVTLQLVCRTWHDIIAEASSLWGTVSAGEGSRAFHKAFRMAENSRLDIIFTDEGVIEASEFFSLTGKKIDQWRSLAIEADRMEEALAIIRTHKPPNLNLLSVASGRYISSERVKIVLFGGAPATGLKHFKLIRAPIDIPSLHLSGLTSLLLQDIPSITAAEIITILNSSPTLKSLHLIGSDGMVPPTKPATDEPLFSLTSPIQLAFLIDLKLHSLPLPLLNFLLSNFAVPQLHSFEVYTIKAKQPVAQLLDVGMRHLKPALISLTSGAQEYNVTVSYIGKLEIAIRRLRIDLTSPVIGIHRFHETFNWLSEHLEGVALADMPLHLTLTGWEPAPMFLEWFTHRTNVTWLTLSNETLGDIGYGLVDMIPLLGRPTSGPSPIWLLPQLEVFETDLACTESQRLIVNMVKARHAALPESSTGSYGALPTRFREIRLSDQGDKSPTLSSMETFMSEVIQAAEGAEVYWAGRKWTEWLSARVR</sequence>
<dbReference type="InterPro" id="IPR032675">
    <property type="entry name" value="LRR_dom_sf"/>
</dbReference>
<dbReference type="Proteomes" id="UP000054248">
    <property type="component" value="Unassembled WGS sequence"/>
</dbReference>